<keyword evidence="3" id="KW-1185">Reference proteome</keyword>
<evidence type="ECO:0000313" key="3">
    <source>
        <dbReference type="Proteomes" id="UP000708208"/>
    </source>
</evidence>
<organism evidence="2 3">
    <name type="scientific">Allacma fusca</name>
    <dbReference type="NCBI Taxonomy" id="39272"/>
    <lineage>
        <taxon>Eukaryota</taxon>
        <taxon>Metazoa</taxon>
        <taxon>Ecdysozoa</taxon>
        <taxon>Arthropoda</taxon>
        <taxon>Hexapoda</taxon>
        <taxon>Collembola</taxon>
        <taxon>Symphypleona</taxon>
        <taxon>Sminthuridae</taxon>
        <taxon>Allacma</taxon>
    </lineage>
</organism>
<dbReference type="Proteomes" id="UP000708208">
    <property type="component" value="Unassembled WGS sequence"/>
</dbReference>
<name>A0A8J2LAX6_9HEXA</name>
<feature type="compositionally biased region" description="Polar residues" evidence="1">
    <location>
        <begin position="62"/>
        <end position="83"/>
    </location>
</feature>
<gene>
    <name evidence="2" type="ORF">AFUS01_LOCUS41651</name>
</gene>
<reference evidence="2" key="1">
    <citation type="submission" date="2021-06" db="EMBL/GenBank/DDBJ databases">
        <authorList>
            <person name="Hodson N. C."/>
            <person name="Mongue J. A."/>
            <person name="Jaron S. K."/>
        </authorList>
    </citation>
    <scope>NUCLEOTIDE SEQUENCE</scope>
</reference>
<feature type="region of interest" description="Disordered" evidence="1">
    <location>
        <begin position="62"/>
        <end position="99"/>
    </location>
</feature>
<evidence type="ECO:0000313" key="2">
    <source>
        <dbReference type="EMBL" id="CAG7831933.1"/>
    </source>
</evidence>
<dbReference type="AlphaFoldDB" id="A0A8J2LAX6"/>
<feature type="non-terminal residue" evidence="2">
    <location>
        <position position="139"/>
    </location>
</feature>
<dbReference type="EMBL" id="CAJVCH010562702">
    <property type="protein sequence ID" value="CAG7831933.1"/>
    <property type="molecule type" value="Genomic_DNA"/>
</dbReference>
<comment type="caution">
    <text evidence="2">The sequence shown here is derived from an EMBL/GenBank/DDBJ whole genome shotgun (WGS) entry which is preliminary data.</text>
</comment>
<feature type="region of interest" description="Disordered" evidence="1">
    <location>
        <begin position="1"/>
        <end position="26"/>
    </location>
</feature>
<protein>
    <submittedName>
        <fullName evidence="2">Uncharacterized protein</fullName>
    </submittedName>
</protein>
<accession>A0A8J2LAX6</accession>
<sequence>MNQDKVGTRHTLRSTAGKPPLRHGDLVSWDKLRKQRPVSTPFPGTSFDCRSYVEPLNRIVTENPNMNSKSTRSITKGSNSVKSHFTKGSEASFRTTESSMRRLNLQVEVRTQTELNRLADEEDEINATITRLELQKKRL</sequence>
<evidence type="ECO:0000256" key="1">
    <source>
        <dbReference type="SAM" id="MobiDB-lite"/>
    </source>
</evidence>
<proteinExistence type="predicted"/>